<name>A0ABR7QAB8_9FLAO</name>
<dbReference type="Proteomes" id="UP000619238">
    <property type="component" value="Unassembled WGS sequence"/>
</dbReference>
<dbReference type="NCBIfam" id="TIGR04183">
    <property type="entry name" value="Por_Secre_tail"/>
    <property type="match status" value="1"/>
</dbReference>
<evidence type="ECO:0000313" key="4">
    <source>
        <dbReference type="EMBL" id="MBC8755519.1"/>
    </source>
</evidence>
<organism evidence="4 5">
    <name type="scientific">Kordia aestuariivivens</name>
    <dbReference type="NCBI Taxonomy" id="2759037"/>
    <lineage>
        <taxon>Bacteria</taxon>
        <taxon>Pseudomonadati</taxon>
        <taxon>Bacteroidota</taxon>
        <taxon>Flavobacteriia</taxon>
        <taxon>Flavobacteriales</taxon>
        <taxon>Flavobacteriaceae</taxon>
        <taxon>Kordia</taxon>
    </lineage>
</organism>
<reference evidence="4 5" key="1">
    <citation type="submission" date="2020-07" db="EMBL/GenBank/DDBJ databases">
        <title>Description of Kordia aestuariivivens sp. nov., isolated from a tidal flat.</title>
        <authorList>
            <person name="Park S."/>
            <person name="Yoon J.-H."/>
        </authorList>
    </citation>
    <scope>NUCLEOTIDE SEQUENCE [LARGE SCALE GENOMIC DNA]</scope>
    <source>
        <strain evidence="4 5">YSTF-M3</strain>
    </source>
</reference>
<dbReference type="InterPro" id="IPR026444">
    <property type="entry name" value="Secre_tail"/>
</dbReference>
<accession>A0ABR7QAB8</accession>
<gene>
    <name evidence="4" type="ORF">H2O64_12650</name>
</gene>
<dbReference type="Pfam" id="PF18962">
    <property type="entry name" value="Por_Secre_tail"/>
    <property type="match status" value="1"/>
</dbReference>
<dbReference type="InterPro" id="IPR043744">
    <property type="entry name" value="DUF5689"/>
</dbReference>
<feature type="domain" description="Secretion system C-terminal sorting" evidence="3">
    <location>
        <begin position="539"/>
        <end position="607"/>
    </location>
</feature>
<evidence type="ECO:0000256" key="1">
    <source>
        <dbReference type="ARBA" id="ARBA00022729"/>
    </source>
</evidence>
<dbReference type="EMBL" id="JACGWS010000007">
    <property type="protein sequence ID" value="MBC8755519.1"/>
    <property type="molecule type" value="Genomic_DNA"/>
</dbReference>
<dbReference type="RefSeq" id="WP_187562569.1">
    <property type="nucleotide sequence ID" value="NZ_JACGWS010000007.1"/>
</dbReference>
<protein>
    <submittedName>
        <fullName evidence="4">T9SS type A sorting domain-containing protein</fullName>
    </submittedName>
</protein>
<evidence type="ECO:0000259" key="3">
    <source>
        <dbReference type="Pfam" id="PF18962"/>
    </source>
</evidence>
<evidence type="ECO:0000259" key="2">
    <source>
        <dbReference type="Pfam" id="PF18942"/>
    </source>
</evidence>
<keyword evidence="1" id="KW-0732">Signal</keyword>
<evidence type="ECO:0000313" key="5">
    <source>
        <dbReference type="Proteomes" id="UP000619238"/>
    </source>
</evidence>
<comment type="caution">
    <text evidence="4">The sequence shown here is derived from an EMBL/GenBank/DDBJ whole genome shotgun (WGS) entry which is preliminary data.</text>
</comment>
<keyword evidence="5" id="KW-1185">Reference proteome</keyword>
<proteinExistence type="predicted"/>
<feature type="domain" description="DUF5689" evidence="2">
    <location>
        <begin position="363"/>
        <end position="523"/>
    </location>
</feature>
<dbReference type="Pfam" id="PF18942">
    <property type="entry name" value="DUF5689"/>
    <property type="match status" value="1"/>
</dbReference>
<sequence length="608" mass="63231">MIKNYLLLVALLISTVTFGQVLVEDFDYGTTAGDLTAVSGGAWVQHSGSTGPVAYVAAPASLTMAGYPSSGIGGHATYSGTSQDVNRAFTGISSGTVYGSALINLSAVGTGNYFMHFNSGGFRARVGAQDDGSGNVLFGIGASSSTLTYGTTPYSLNTTYLLVFSYEIATGVSNLYVLSAVTPTEPATPEATNTGSTGTTISAIAFRQSSNIPAVAIDGVRIATNWNEIMNNSSVPSLSIVTPADASVFDPGTSNVDVTFTTQNIDLMIAGNQVNVTVDANPTDADTTSPYSVTTMDGGMYNVTVELLENNMVVDTKMVSFSVAAITQVTNITDLRAGTIGEYYELTGQAFISYIVTEGTRNQKYIQDGAAGILIDDVAGTLSAPLNIGDGIIGLQGQLSQFGGVLQFVPTANIPGAATTGNTITPIDVTVSDLLTNGETYESRLIRLIDATFDAGDVGGMFADNTNYNVTVVGGTDMTVCRVSFGDEDIIGSVIPSTHVNIIGLGGEFNGTRQVLPRYASDIEDALSTEEFGTTSFSMYPNPSNGSTVTISSASNNAKDVKVYSIIGRQVINTTITNTLDVSGLQSGVYVVQITENGKSATKKLVIK</sequence>